<dbReference type="InterPro" id="IPR042211">
    <property type="entry name" value="CRISPR-assoc_Cas1_N"/>
</dbReference>
<evidence type="ECO:0000256" key="4">
    <source>
        <dbReference type="ARBA" id="ARBA00022801"/>
    </source>
</evidence>
<evidence type="ECO:0000256" key="6">
    <source>
        <dbReference type="ARBA" id="ARBA00023118"/>
    </source>
</evidence>
<comment type="subunit">
    <text evidence="9">Homodimer, forms a heterotetramer with a Cas2 homodimer.</text>
</comment>
<dbReference type="InterPro" id="IPR002729">
    <property type="entry name" value="CRISPR-assoc_Cas1"/>
</dbReference>
<keyword evidence="2" id="KW-0479">Metal-binding</keyword>
<evidence type="ECO:0000256" key="2">
    <source>
        <dbReference type="ARBA" id="ARBA00022723"/>
    </source>
</evidence>
<dbReference type="RefSeq" id="WP_370397339.1">
    <property type="nucleotide sequence ID" value="NZ_JALBUT010000007.1"/>
</dbReference>
<comment type="caution">
    <text evidence="10">The sequence shown here is derived from an EMBL/GenBank/DDBJ whole genome shotgun (WGS) entry which is preliminary data.</text>
</comment>
<keyword evidence="3 10" id="KW-0255">Endonuclease</keyword>
<dbReference type="Pfam" id="PF01867">
    <property type="entry name" value="Cas_Cas1"/>
    <property type="match status" value="1"/>
</dbReference>
<keyword evidence="8" id="KW-0464">Manganese</keyword>
<evidence type="ECO:0000256" key="1">
    <source>
        <dbReference type="ARBA" id="ARBA00022722"/>
    </source>
</evidence>
<evidence type="ECO:0000313" key="10">
    <source>
        <dbReference type="EMBL" id="MDX8415886.1"/>
    </source>
</evidence>
<evidence type="ECO:0000256" key="8">
    <source>
        <dbReference type="ARBA" id="ARBA00023211"/>
    </source>
</evidence>
<name>A0ABU4WIP0_9BACT</name>
<keyword evidence="4" id="KW-0378">Hydrolase</keyword>
<organism evidence="10 11">
    <name type="scientific">Intestinicryptomonas porci</name>
    <dbReference type="NCBI Taxonomy" id="2926320"/>
    <lineage>
        <taxon>Bacteria</taxon>
        <taxon>Pseudomonadati</taxon>
        <taxon>Verrucomicrobiota</taxon>
        <taxon>Opitutia</taxon>
        <taxon>Opitutales</taxon>
        <taxon>Intestinicryptomonaceae</taxon>
        <taxon>Intestinicryptomonas</taxon>
    </lineage>
</organism>
<keyword evidence="7" id="KW-0238">DNA-binding</keyword>
<evidence type="ECO:0000256" key="5">
    <source>
        <dbReference type="ARBA" id="ARBA00022842"/>
    </source>
</evidence>
<dbReference type="Gene3D" id="1.20.120.920">
    <property type="entry name" value="CRISPR-associated endonuclease Cas1, C-terminal domain"/>
    <property type="match status" value="1"/>
</dbReference>
<keyword evidence="6" id="KW-0051">Antiviral defense</keyword>
<dbReference type="GO" id="GO:0004519">
    <property type="term" value="F:endonuclease activity"/>
    <property type="evidence" value="ECO:0007669"/>
    <property type="project" value="UniProtKB-KW"/>
</dbReference>
<proteinExistence type="predicted"/>
<sequence>MSYHILHITDFGCKLSKERGMLVCKKDSKEIGRIAIEDLRAVVILNEATSISGSLLTELADIDAVVIHCKKFKPVGITLPNIRTYDAKVVLNQSAGNKNLNSAIWRRLLHSKITNSVNCLKNMGVVNSRMEQMFLNSKTELNEAWFAREYWKHYFPRMGELGGRRNSQDESSKINVLLNYGYGILGGIIHRSIIVSGLNYLLGVNHKTYYRNTPLVYDVIEPFRAFVDYALYKYVLSSDVLSIRMWSVFFGKFLKEYRVQKAKNSLKLLDSVDIVCESLANVYRYKKADFLWTPILNL</sequence>
<gene>
    <name evidence="10" type="primary">cas1</name>
    <name evidence="10" type="ORF">MOX91_06825</name>
</gene>
<dbReference type="Gene3D" id="3.100.10.20">
    <property type="entry name" value="CRISPR-associated endonuclease Cas1, N-terminal domain"/>
    <property type="match status" value="1"/>
</dbReference>
<reference evidence="10 11" key="1">
    <citation type="submission" date="2022-03" db="EMBL/GenBank/DDBJ databases">
        <title>Novel taxa within the pig intestine.</title>
        <authorList>
            <person name="Wylensek D."/>
            <person name="Bishof K."/>
            <person name="Afrizal A."/>
            <person name="Clavel T."/>
        </authorList>
    </citation>
    <scope>NUCLEOTIDE SEQUENCE [LARGE SCALE GENOMIC DNA]</scope>
    <source>
        <strain evidence="10 11">CLA-KB-P66</strain>
    </source>
</reference>
<evidence type="ECO:0000313" key="11">
    <source>
        <dbReference type="Proteomes" id="UP001275932"/>
    </source>
</evidence>
<dbReference type="InterPro" id="IPR042206">
    <property type="entry name" value="CRISPR-assoc_Cas1_C"/>
</dbReference>
<accession>A0ABU4WIP0</accession>
<dbReference type="NCBIfam" id="TIGR00287">
    <property type="entry name" value="cas1"/>
    <property type="match status" value="1"/>
</dbReference>
<dbReference type="Proteomes" id="UP001275932">
    <property type="component" value="Unassembled WGS sequence"/>
</dbReference>
<evidence type="ECO:0000256" key="7">
    <source>
        <dbReference type="ARBA" id="ARBA00023125"/>
    </source>
</evidence>
<keyword evidence="5" id="KW-0460">Magnesium</keyword>
<dbReference type="InterPro" id="IPR050646">
    <property type="entry name" value="Cas1"/>
</dbReference>
<dbReference type="NCBIfam" id="TIGR03639">
    <property type="entry name" value="cas1_NMENI"/>
    <property type="match status" value="1"/>
</dbReference>
<dbReference type="EMBL" id="JALBUT010000007">
    <property type="protein sequence ID" value="MDX8415886.1"/>
    <property type="molecule type" value="Genomic_DNA"/>
</dbReference>
<dbReference type="PANTHER" id="PTHR34353">
    <property type="entry name" value="CRISPR-ASSOCIATED ENDONUCLEASE CAS1 1"/>
    <property type="match status" value="1"/>
</dbReference>
<evidence type="ECO:0000256" key="9">
    <source>
        <dbReference type="ARBA" id="ARBA00038592"/>
    </source>
</evidence>
<keyword evidence="11" id="KW-1185">Reference proteome</keyword>
<protein>
    <submittedName>
        <fullName evidence="10">Type II CRISPR-associated endonuclease Cas1</fullName>
    </submittedName>
</protein>
<evidence type="ECO:0000256" key="3">
    <source>
        <dbReference type="ARBA" id="ARBA00022759"/>
    </source>
</evidence>
<dbReference type="PANTHER" id="PTHR34353:SF2">
    <property type="entry name" value="CRISPR-ASSOCIATED ENDONUCLEASE CAS1 1"/>
    <property type="match status" value="1"/>
</dbReference>
<dbReference type="InterPro" id="IPR019855">
    <property type="entry name" value="CRISPR-assoc_Cas1_NMENI"/>
</dbReference>
<keyword evidence="1" id="KW-0540">Nuclease</keyword>